<dbReference type="OrthoDB" id="9806653at2"/>
<keyword evidence="2" id="KW-0328">Glycosyltransferase</keyword>
<organism evidence="5 6">
    <name type="scientific">Silvibacterium dinghuense</name>
    <dbReference type="NCBI Taxonomy" id="1560006"/>
    <lineage>
        <taxon>Bacteria</taxon>
        <taxon>Pseudomonadati</taxon>
        <taxon>Acidobacteriota</taxon>
        <taxon>Terriglobia</taxon>
        <taxon>Terriglobales</taxon>
        <taxon>Acidobacteriaceae</taxon>
        <taxon>Silvibacterium</taxon>
    </lineage>
</organism>
<dbReference type="SUPFAM" id="SSF53756">
    <property type="entry name" value="UDP-Glycosyltransferase/glycogen phosphorylase"/>
    <property type="match status" value="1"/>
</dbReference>
<evidence type="ECO:0000256" key="1">
    <source>
        <dbReference type="ARBA" id="ARBA00009481"/>
    </source>
</evidence>
<dbReference type="PANTHER" id="PTHR12526">
    <property type="entry name" value="GLYCOSYLTRANSFERASE"/>
    <property type="match status" value="1"/>
</dbReference>
<dbReference type="GO" id="GO:0016757">
    <property type="term" value="F:glycosyltransferase activity"/>
    <property type="evidence" value="ECO:0007669"/>
    <property type="project" value="UniProtKB-KW"/>
</dbReference>
<dbReference type="AlphaFoldDB" id="A0A4Q1SEL5"/>
<evidence type="ECO:0000313" key="6">
    <source>
        <dbReference type="Proteomes" id="UP000290253"/>
    </source>
</evidence>
<gene>
    <name evidence="5" type="ORF">ESZ00_11075</name>
</gene>
<dbReference type="PANTHER" id="PTHR12526:SF640">
    <property type="entry name" value="COLANIC ACID BIOSYNTHESIS GLYCOSYLTRANSFERASE WCAL-RELATED"/>
    <property type="match status" value="1"/>
</dbReference>
<evidence type="ECO:0000256" key="3">
    <source>
        <dbReference type="ARBA" id="ARBA00022679"/>
    </source>
</evidence>
<reference evidence="5 6" key="1">
    <citation type="journal article" date="2016" name="Int. J. Syst. Evol. Microbiol.">
        <title>Acidipila dinghuensis sp. nov., an acidobacterium isolated from forest soil.</title>
        <authorList>
            <person name="Jiang Y.W."/>
            <person name="Wang J."/>
            <person name="Chen M.H."/>
            <person name="Lv Y.Y."/>
            <person name="Qiu L.H."/>
        </authorList>
    </citation>
    <scope>NUCLEOTIDE SEQUENCE [LARGE SCALE GENOMIC DNA]</scope>
    <source>
        <strain evidence="5 6">DHOF10</strain>
    </source>
</reference>
<dbReference type="CDD" id="cd03801">
    <property type="entry name" value="GT4_PimA-like"/>
    <property type="match status" value="1"/>
</dbReference>
<proteinExistence type="inferred from homology"/>
<accession>A0A4Q1SEL5</accession>
<feature type="domain" description="Glycosyl transferase family 1" evidence="4">
    <location>
        <begin position="200"/>
        <end position="354"/>
    </location>
</feature>
<evidence type="ECO:0000313" key="5">
    <source>
        <dbReference type="EMBL" id="RXS95729.1"/>
    </source>
</evidence>
<dbReference type="EMBL" id="SDMK01000002">
    <property type="protein sequence ID" value="RXS95729.1"/>
    <property type="molecule type" value="Genomic_DNA"/>
</dbReference>
<keyword evidence="3 5" id="KW-0808">Transferase</keyword>
<comment type="similarity">
    <text evidence="1">Belongs to the glycosyltransferase group 1 family. Glycosyltransferase 4 subfamily.</text>
</comment>
<comment type="caution">
    <text evidence="5">The sequence shown here is derived from an EMBL/GenBank/DDBJ whole genome shotgun (WGS) entry which is preliminary data.</text>
</comment>
<keyword evidence="6" id="KW-1185">Reference proteome</keyword>
<dbReference type="InterPro" id="IPR001296">
    <property type="entry name" value="Glyco_trans_1"/>
</dbReference>
<dbReference type="Pfam" id="PF00534">
    <property type="entry name" value="Glycos_transf_1"/>
    <property type="match status" value="1"/>
</dbReference>
<protein>
    <submittedName>
        <fullName evidence="5">Glycosyltransferase</fullName>
    </submittedName>
</protein>
<dbReference type="Gene3D" id="3.40.50.2000">
    <property type="entry name" value="Glycogen Phosphorylase B"/>
    <property type="match status" value="2"/>
</dbReference>
<evidence type="ECO:0000259" key="4">
    <source>
        <dbReference type="Pfam" id="PF00534"/>
    </source>
</evidence>
<name>A0A4Q1SEL5_9BACT</name>
<dbReference type="Proteomes" id="UP000290253">
    <property type="component" value="Unassembled WGS sequence"/>
</dbReference>
<sequence length="391" mass="43899">MQVVSSVHGVFHHFDLARELESLGHLQRIYSSFPWRRLAREGVPRERVRSFPWIHPALLAFERRVSLPKPVSQTLHTRSMQIFDQWVAGKIEDCDVLVALSGSGLKTGAVVQSRGGRYVCDRGSSHIRYQDAAVTEEYARWGFPLRACDPAMVRREEAEYERADLITVPSEFARRTFLEMGIASEKVKKVPYGVRLDRFRKTGSPPQDRFEVLFAGTVSLRKGVPYLLEAFQRFQHPKKRLRIAGPVEPAMVQTLRRFDLTHVEVLGRQTQPQLAELMSTSHVMVLPSIEEGLALVQGQALACGCPLISSVNTGGEDLFTDGKEGFLVPIRSPETIQRSLEKLADAPGLQGEMSVAALERVTSIGGWRDYGLAYVSVLNDLLQKHSENIPR</sequence>
<evidence type="ECO:0000256" key="2">
    <source>
        <dbReference type="ARBA" id="ARBA00022676"/>
    </source>
</evidence>